<dbReference type="Proteomes" id="UP000035425">
    <property type="component" value="Unassembled WGS sequence"/>
</dbReference>
<evidence type="ECO:0000256" key="1">
    <source>
        <dbReference type="SAM" id="MobiDB-lite"/>
    </source>
</evidence>
<dbReference type="InterPro" id="IPR011990">
    <property type="entry name" value="TPR-like_helical_dom_sf"/>
</dbReference>
<evidence type="ECO:0000313" key="3">
    <source>
        <dbReference type="Proteomes" id="UP000035425"/>
    </source>
</evidence>
<keyword evidence="3" id="KW-1185">Reference proteome</keyword>
<dbReference type="Gene3D" id="1.25.40.10">
    <property type="entry name" value="Tetratricopeptide repeat domain"/>
    <property type="match status" value="1"/>
</dbReference>
<dbReference type="RefSeq" id="WP_047221341.1">
    <property type="nucleotide sequence ID" value="NZ_JWIO01000002.1"/>
</dbReference>
<accession>A0ABR5F7Y0</accession>
<feature type="compositionally biased region" description="Basic residues" evidence="1">
    <location>
        <begin position="259"/>
        <end position="272"/>
    </location>
</feature>
<protein>
    <recommendedName>
        <fullName evidence="4">MalT-like TPR region domain-containing protein</fullName>
    </recommendedName>
</protein>
<feature type="region of interest" description="Disordered" evidence="1">
    <location>
        <begin position="243"/>
        <end position="272"/>
    </location>
</feature>
<evidence type="ECO:0008006" key="4">
    <source>
        <dbReference type="Google" id="ProtNLM"/>
    </source>
</evidence>
<gene>
    <name evidence="2" type="ORF">FrCorBMG51_01390</name>
</gene>
<comment type="caution">
    <text evidence="2">The sequence shown here is derived from an EMBL/GenBank/DDBJ whole genome shotgun (WGS) entry which is preliminary data.</text>
</comment>
<dbReference type="EMBL" id="JWIO01000002">
    <property type="protein sequence ID" value="KLL12827.1"/>
    <property type="molecule type" value="Genomic_DNA"/>
</dbReference>
<evidence type="ECO:0000313" key="2">
    <source>
        <dbReference type="EMBL" id="KLL12827.1"/>
    </source>
</evidence>
<reference evidence="2 3" key="1">
    <citation type="submission" date="2014-12" db="EMBL/GenBank/DDBJ databases">
        <title>Frankia sp. BMG5.1 draft genome.</title>
        <authorList>
            <person name="Gtari M."/>
            <person name="Ghodhbane-Gtari F."/>
            <person name="Nouioui I."/>
            <person name="Ktari A."/>
            <person name="Hezbri K."/>
            <person name="Mimouni W."/>
            <person name="Sbissi I."/>
            <person name="Ayari A."/>
            <person name="Yamanaka T."/>
            <person name="Normand P."/>
            <person name="Tisa L.S."/>
            <person name="Boudabous A."/>
        </authorList>
    </citation>
    <scope>NUCLEOTIDE SEQUENCE [LARGE SCALE GENOMIC DNA]</scope>
    <source>
        <strain evidence="2 3">BMG5.1</strain>
    </source>
</reference>
<name>A0ABR5F7Y0_9ACTN</name>
<sequence length="272" mass="29956">MRLADRTLLLRLDGDVLVHPWIAARLVDVEPETRAERHGRAERMRLARLDAGRGDFADVVEVARHRSAQHRFDDVVAFTLDVAEMLTGESSVAALLGEVVPMVPPDSRGFLELVDRELAALLNIGITSAAWERGDTMVASARRLAEAEADPTDSQAQRDLSISYDRLAALAVKSGEIDQARAYYELDLAIARRLAEADPVNAGKQHDLVISLMQLGQLLSGSDDRERGSAMLDEAARVARGIGLDIGPPEEVDHSGRSPQRRRWPFRRSRVG</sequence>
<organism evidence="2 3">
    <name type="scientific">Protofrankia coriariae</name>
    <dbReference type="NCBI Taxonomy" id="1562887"/>
    <lineage>
        <taxon>Bacteria</taxon>
        <taxon>Bacillati</taxon>
        <taxon>Actinomycetota</taxon>
        <taxon>Actinomycetes</taxon>
        <taxon>Frankiales</taxon>
        <taxon>Frankiaceae</taxon>
        <taxon>Protofrankia</taxon>
    </lineage>
</organism>
<proteinExistence type="predicted"/>